<dbReference type="CDD" id="cd03801">
    <property type="entry name" value="GT4_PimA-like"/>
    <property type="match status" value="1"/>
</dbReference>
<dbReference type="InterPro" id="IPR050194">
    <property type="entry name" value="Glycosyltransferase_grp1"/>
</dbReference>
<dbReference type="Pfam" id="PF00534">
    <property type="entry name" value="Glycos_transf_1"/>
    <property type="match status" value="1"/>
</dbReference>
<dbReference type="AlphaFoldDB" id="C9RED7"/>
<gene>
    <name evidence="2" type="ordered locus">Metvu_0070</name>
</gene>
<evidence type="ECO:0000259" key="1">
    <source>
        <dbReference type="Pfam" id="PF00534"/>
    </source>
</evidence>
<dbReference type="SUPFAM" id="SSF53756">
    <property type="entry name" value="UDP-Glycosyltransferase/glycogen phosphorylase"/>
    <property type="match status" value="1"/>
</dbReference>
<dbReference type="CAZy" id="GT4">
    <property type="family name" value="Glycosyltransferase Family 4"/>
</dbReference>
<evidence type="ECO:0000313" key="2">
    <source>
        <dbReference type="EMBL" id="ACX71939.1"/>
    </source>
</evidence>
<organism evidence="2 3">
    <name type="scientific">Methanocaldococcus vulcanius (strain ATCC 700851 / DSM 12094 / M7)</name>
    <name type="common">Methanococcus vulcanius</name>
    <dbReference type="NCBI Taxonomy" id="579137"/>
    <lineage>
        <taxon>Archaea</taxon>
        <taxon>Methanobacteriati</taxon>
        <taxon>Methanobacteriota</taxon>
        <taxon>Methanomada group</taxon>
        <taxon>Methanococci</taxon>
        <taxon>Methanococcales</taxon>
        <taxon>Methanocaldococcaceae</taxon>
        <taxon>Methanocaldococcus</taxon>
    </lineage>
</organism>
<dbReference type="eggNOG" id="arCOG01403">
    <property type="taxonomic scope" value="Archaea"/>
</dbReference>
<protein>
    <submittedName>
        <fullName evidence="2">Glycosyl transferase group 1</fullName>
    </submittedName>
</protein>
<dbReference type="GO" id="GO:0016757">
    <property type="term" value="F:glycosyltransferase activity"/>
    <property type="evidence" value="ECO:0007669"/>
    <property type="project" value="InterPro"/>
</dbReference>
<accession>C9RED7</accession>
<dbReference type="InterPro" id="IPR001296">
    <property type="entry name" value="Glyco_trans_1"/>
</dbReference>
<sequence length="407" mass="48304">MEKIKVLYVGNYAPWLYQNFKYYDKFGIDFYVLPIEGKNFLEKYKIKHYDAKRIKDIANIPLALDFLNYFFSIGNKVMNFEEILKKGDFDIVHTLEPFTPYTVDIVRCSKKYGYKTIVETWENLPYNWEYFSYLGTPFSLFKIERIYHKKNKRYSLANCDKILSKSKTVENALILEGWDKNKIKTIYYGVDSEIFKPYSDEEKEQLKEKYAKKVGINNNNKKFFILSIGRIEYEKGYIDMFWAVKKLIEEYSNKIDIYWLILGSGNLKIKLIELSETFGIKKNIKFLGFLDYFNLPDYYNLADIFVLTPNPNIHWLEQYGFVYVESQMCGLPVISSLTGEIPNVVKNGETGLLVKPRDSYEIYCKIKEFIENEDLRNEFGKKARKWALNFDAEKKAKEHVDFYKSIL</sequence>
<keyword evidence="3" id="KW-1185">Reference proteome</keyword>
<dbReference type="PANTHER" id="PTHR45947:SF3">
    <property type="entry name" value="SULFOQUINOVOSYL TRANSFERASE SQD2"/>
    <property type="match status" value="1"/>
</dbReference>
<dbReference type="Gene3D" id="3.40.50.2000">
    <property type="entry name" value="Glycogen Phosphorylase B"/>
    <property type="match status" value="2"/>
</dbReference>
<proteinExistence type="predicted"/>
<dbReference type="Proteomes" id="UP000002063">
    <property type="component" value="Chromosome"/>
</dbReference>
<dbReference type="EMBL" id="CP001787">
    <property type="protein sequence ID" value="ACX71939.1"/>
    <property type="molecule type" value="Genomic_DNA"/>
</dbReference>
<keyword evidence="2" id="KW-0808">Transferase</keyword>
<feature type="domain" description="Glycosyl transferase family 1" evidence="1">
    <location>
        <begin position="216"/>
        <end position="386"/>
    </location>
</feature>
<dbReference type="HOGENOM" id="CLU_675467_0_0_2"/>
<reference evidence="2" key="1">
    <citation type="submission" date="2009-10" db="EMBL/GenBank/DDBJ databases">
        <title>Complete sequence of chromosome of Methanocaldococcus vulcanius M7.</title>
        <authorList>
            <consortium name="US DOE Joint Genome Institute"/>
            <person name="Lucas S."/>
            <person name="Copeland A."/>
            <person name="Lapidus A."/>
            <person name="Glavina del Rio T."/>
            <person name="Dalin E."/>
            <person name="Tice H."/>
            <person name="Bruce D."/>
            <person name="Goodwin L."/>
            <person name="Pitluck S."/>
            <person name="Lcollab F.I."/>
            <person name="Brettin T."/>
            <person name="Detter J.C."/>
            <person name="Han C."/>
            <person name="Tapia R."/>
            <person name="Kuske C.R."/>
            <person name="Schmutz J."/>
            <person name="Larimer F."/>
            <person name="Land M."/>
            <person name="Hauser L."/>
            <person name="Kyrpides N."/>
            <person name="Ovchinikova G."/>
            <person name="Sieprawska-Lupa M."/>
            <person name="Whitman W.B."/>
            <person name="Woyke T."/>
        </authorList>
    </citation>
    <scope>NUCLEOTIDE SEQUENCE [LARGE SCALE GENOMIC DNA]</scope>
    <source>
        <strain evidence="2">M7</strain>
    </source>
</reference>
<dbReference type="KEGG" id="mvu:Metvu_0070"/>
<name>C9RED7_METVM</name>
<dbReference type="OrthoDB" id="132546at2157"/>
<evidence type="ECO:0000313" key="3">
    <source>
        <dbReference type="Proteomes" id="UP000002063"/>
    </source>
</evidence>
<dbReference type="GeneID" id="8512396"/>
<dbReference type="STRING" id="579137.Metvu_0070"/>
<dbReference type="RefSeq" id="WP_012819485.1">
    <property type="nucleotide sequence ID" value="NC_013407.1"/>
</dbReference>
<dbReference type="PANTHER" id="PTHR45947">
    <property type="entry name" value="SULFOQUINOVOSYL TRANSFERASE SQD2"/>
    <property type="match status" value="1"/>
</dbReference>